<accession>A0AAW2DNN1</accession>
<gene>
    <name evidence="1" type="ORF">SO802_006217</name>
</gene>
<keyword evidence="2" id="KW-1185">Reference proteome</keyword>
<evidence type="ECO:0000313" key="1">
    <source>
        <dbReference type="EMBL" id="KAL0011109.1"/>
    </source>
</evidence>
<dbReference type="AlphaFoldDB" id="A0AAW2DNN1"/>
<evidence type="ECO:0000313" key="2">
    <source>
        <dbReference type="Proteomes" id="UP001459277"/>
    </source>
</evidence>
<proteinExistence type="predicted"/>
<name>A0AAW2DNN1_9ROSI</name>
<dbReference type="Proteomes" id="UP001459277">
    <property type="component" value="Unassembled WGS sequence"/>
</dbReference>
<sequence length="116" mass="13472">MTESFSCLFRLGYVVLEHLQAKSFLTEVVNHFRSFTLPIGAVATPKRTWNVPQNKREMEKQTYAFPVELLQILVAEVKQDRRQSQHMLAAKFCAISRSHIHQHWEGFVSLKSRLDG</sequence>
<dbReference type="EMBL" id="JAZDWU010000002">
    <property type="protein sequence ID" value="KAL0011109.1"/>
    <property type="molecule type" value="Genomic_DNA"/>
</dbReference>
<protein>
    <submittedName>
        <fullName evidence="1">Uncharacterized protein</fullName>
    </submittedName>
</protein>
<comment type="caution">
    <text evidence="1">The sequence shown here is derived from an EMBL/GenBank/DDBJ whole genome shotgun (WGS) entry which is preliminary data.</text>
</comment>
<reference evidence="1 2" key="1">
    <citation type="submission" date="2024-01" db="EMBL/GenBank/DDBJ databases">
        <title>A telomere-to-telomere, gap-free genome of sweet tea (Lithocarpus litseifolius).</title>
        <authorList>
            <person name="Zhou J."/>
        </authorList>
    </citation>
    <scope>NUCLEOTIDE SEQUENCE [LARGE SCALE GENOMIC DNA]</scope>
    <source>
        <strain evidence="1">Zhou-2022a</strain>
        <tissue evidence="1">Leaf</tissue>
    </source>
</reference>
<organism evidence="1 2">
    <name type="scientific">Lithocarpus litseifolius</name>
    <dbReference type="NCBI Taxonomy" id="425828"/>
    <lineage>
        <taxon>Eukaryota</taxon>
        <taxon>Viridiplantae</taxon>
        <taxon>Streptophyta</taxon>
        <taxon>Embryophyta</taxon>
        <taxon>Tracheophyta</taxon>
        <taxon>Spermatophyta</taxon>
        <taxon>Magnoliopsida</taxon>
        <taxon>eudicotyledons</taxon>
        <taxon>Gunneridae</taxon>
        <taxon>Pentapetalae</taxon>
        <taxon>rosids</taxon>
        <taxon>fabids</taxon>
        <taxon>Fagales</taxon>
        <taxon>Fagaceae</taxon>
        <taxon>Lithocarpus</taxon>
    </lineage>
</organism>